<reference evidence="1" key="1">
    <citation type="submission" date="2023-10" db="EMBL/GenBank/DDBJ databases">
        <title>Amphibacter perezi, gen. nov., sp. nov. a novel taxa of the family Comamonadaceae, class Betaproteobacteria isolated from the skin microbiota of Pelophylax perezi from different populations.</title>
        <authorList>
            <person name="Costa S."/>
            <person name="Proenca D.N."/>
            <person name="Lopes I."/>
            <person name="Morais P.V."/>
        </authorList>
    </citation>
    <scope>NUCLEOTIDE SEQUENCE</scope>
    <source>
        <strain evidence="1">SL12-8</strain>
    </source>
</reference>
<comment type="caution">
    <text evidence="1">The sequence shown here is derived from an EMBL/GenBank/DDBJ whole genome shotgun (WGS) entry which is preliminary data.</text>
</comment>
<name>A0ACC6P269_9BURK</name>
<proteinExistence type="predicted"/>
<organism evidence="1 2">
    <name type="scientific">Amphibiibacter pelophylacis</name>
    <dbReference type="NCBI Taxonomy" id="1799477"/>
    <lineage>
        <taxon>Bacteria</taxon>
        <taxon>Pseudomonadati</taxon>
        <taxon>Pseudomonadota</taxon>
        <taxon>Betaproteobacteria</taxon>
        <taxon>Burkholderiales</taxon>
        <taxon>Sphaerotilaceae</taxon>
        <taxon>Amphibiibacter</taxon>
    </lineage>
</organism>
<keyword evidence="2" id="KW-1185">Reference proteome</keyword>
<evidence type="ECO:0000313" key="1">
    <source>
        <dbReference type="EMBL" id="MEJ7138340.1"/>
    </source>
</evidence>
<dbReference type="Proteomes" id="UP001364695">
    <property type="component" value="Unassembled WGS sequence"/>
</dbReference>
<protein>
    <submittedName>
        <fullName evidence="1">Lysophospholipid acyltransferase family protein</fullName>
    </submittedName>
</protein>
<sequence length="282" mass="31359">MPALFRLLSRWPLPLLHFLGAGLGWIVWAASPRYRQRLQENAAQAGLTRRQWMASVAHAGRMTLETPRLWLGEPVPLYWRNADLLEAAYAQGRGVVMMTPHMGAFETLPQGVALRCGPQHGDLTVLYRPARQAWLAGLMRQARQREHLRAVPTDLSGVRQMIRALRQGQAVGLLPDQVPPEGMGVWSRFFGREAYTMTLAARLIQQTGAIPVLMRSERLPRGAGFAMHVQAFPGAISPDLETAVQQINDAIEGVIRQCPQQYLWGYARYKAPGPVRTAGDAA</sequence>
<dbReference type="EMBL" id="JAWDIE010000010">
    <property type="protein sequence ID" value="MEJ7138340.1"/>
    <property type="molecule type" value="Genomic_DNA"/>
</dbReference>
<gene>
    <name evidence="1" type="ORF">RV045_07835</name>
</gene>
<evidence type="ECO:0000313" key="2">
    <source>
        <dbReference type="Proteomes" id="UP001364695"/>
    </source>
</evidence>
<keyword evidence="1" id="KW-0012">Acyltransferase</keyword>
<accession>A0ACC6P269</accession>
<keyword evidence="1" id="KW-0808">Transferase</keyword>